<sequence length="93" mass="11291">MTTLHFDEQHAIIWVKPDLFPYQEEFELWATVFLHHDALTWLEMHTGADRCQVRFRFQEESFNLNYDYYSDSIWINPEGIEAEALLLQLHKIF</sequence>
<dbReference type="RefSeq" id="WP_208844376.1">
    <property type="nucleotide sequence ID" value="NZ_CP072133.1"/>
</dbReference>
<reference evidence="1" key="1">
    <citation type="submission" date="2021-03" db="EMBL/GenBank/DDBJ databases">
        <title>Complete Genome of Pseudoalteromonas xiamenensis STKMTI.2, a new potential marine bacterium producing anti-Vibrio compounds.</title>
        <authorList>
            <person name="Handayani D.P."/>
            <person name="Isnansetyo A."/>
            <person name="Istiqomah I."/>
            <person name="Jumina J."/>
        </authorList>
    </citation>
    <scope>NUCLEOTIDE SEQUENCE</scope>
    <source>
        <strain evidence="1">STKMTI.2</strain>
    </source>
</reference>
<protein>
    <submittedName>
        <fullName evidence="1">DUF3630 family protein</fullName>
    </submittedName>
</protein>
<dbReference type="EMBL" id="CP072133">
    <property type="protein sequence ID" value="QTH72753.1"/>
    <property type="molecule type" value="Genomic_DNA"/>
</dbReference>
<dbReference type="Proteomes" id="UP000664904">
    <property type="component" value="Chromosome"/>
</dbReference>
<organism evidence="1 2">
    <name type="scientific">Pseudoalteromonas xiamenensis</name>
    <dbReference type="NCBI Taxonomy" id="882626"/>
    <lineage>
        <taxon>Bacteria</taxon>
        <taxon>Pseudomonadati</taxon>
        <taxon>Pseudomonadota</taxon>
        <taxon>Gammaproteobacteria</taxon>
        <taxon>Alteromonadales</taxon>
        <taxon>Pseudoalteromonadaceae</taxon>
        <taxon>Pseudoalteromonas</taxon>
    </lineage>
</organism>
<dbReference type="AlphaFoldDB" id="A0A975DJ66"/>
<dbReference type="Pfam" id="PF12305">
    <property type="entry name" value="DUF3630"/>
    <property type="match status" value="1"/>
</dbReference>
<accession>A0A975DJ66</accession>
<proteinExistence type="predicted"/>
<keyword evidence="2" id="KW-1185">Reference proteome</keyword>
<dbReference type="KEGG" id="pxi:J5O05_08280"/>
<evidence type="ECO:0000313" key="1">
    <source>
        <dbReference type="EMBL" id="QTH72753.1"/>
    </source>
</evidence>
<gene>
    <name evidence="1" type="ORF">J5O05_08280</name>
</gene>
<name>A0A975DJ66_9GAMM</name>
<dbReference type="InterPro" id="IPR022080">
    <property type="entry name" value="DUF3630"/>
</dbReference>
<evidence type="ECO:0000313" key="2">
    <source>
        <dbReference type="Proteomes" id="UP000664904"/>
    </source>
</evidence>